<feature type="region of interest" description="Disordered" evidence="1">
    <location>
        <begin position="169"/>
        <end position="190"/>
    </location>
</feature>
<organism evidence="3 4">
    <name type="scientific">Polyplosphaeria fusca</name>
    <dbReference type="NCBI Taxonomy" id="682080"/>
    <lineage>
        <taxon>Eukaryota</taxon>
        <taxon>Fungi</taxon>
        <taxon>Dikarya</taxon>
        <taxon>Ascomycota</taxon>
        <taxon>Pezizomycotina</taxon>
        <taxon>Dothideomycetes</taxon>
        <taxon>Pleosporomycetidae</taxon>
        <taxon>Pleosporales</taxon>
        <taxon>Tetraplosphaeriaceae</taxon>
        <taxon>Polyplosphaeria</taxon>
    </lineage>
</organism>
<evidence type="ECO:0000256" key="2">
    <source>
        <dbReference type="SAM" id="SignalP"/>
    </source>
</evidence>
<evidence type="ECO:0000313" key="4">
    <source>
        <dbReference type="Proteomes" id="UP000799444"/>
    </source>
</evidence>
<dbReference type="EMBL" id="ML996154">
    <property type="protein sequence ID" value="KAF2733992.1"/>
    <property type="molecule type" value="Genomic_DNA"/>
</dbReference>
<keyword evidence="2" id="KW-0732">Signal</keyword>
<dbReference type="AlphaFoldDB" id="A0A9P4UZ92"/>
<evidence type="ECO:0000256" key="1">
    <source>
        <dbReference type="SAM" id="MobiDB-lite"/>
    </source>
</evidence>
<keyword evidence="4" id="KW-1185">Reference proteome</keyword>
<comment type="caution">
    <text evidence="3">The sequence shown here is derived from an EMBL/GenBank/DDBJ whole genome shotgun (WGS) entry which is preliminary data.</text>
</comment>
<accession>A0A9P4UZ92</accession>
<feature type="chain" id="PRO_5040286464" evidence="2">
    <location>
        <begin position="18"/>
        <end position="397"/>
    </location>
</feature>
<proteinExistence type="predicted"/>
<protein>
    <submittedName>
        <fullName evidence="3">Uncharacterized protein</fullName>
    </submittedName>
</protein>
<gene>
    <name evidence="3" type="ORF">EJ04DRAFT_604113</name>
</gene>
<name>A0A9P4UZ92_9PLEO</name>
<reference evidence="3" key="1">
    <citation type="journal article" date="2020" name="Stud. Mycol.">
        <title>101 Dothideomycetes genomes: a test case for predicting lifestyles and emergence of pathogens.</title>
        <authorList>
            <person name="Haridas S."/>
            <person name="Albert R."/>
            <person name="Binder M."/>
            <person name="Bloem J."/>
            <person name="Labutti K."/>
            <person name="Salamov A."/>
            <person name="Andreopoulos B."/>
            <person name="Baker S."/>
            <person name="Barry K."/>
            <person name="Bills G."/>
            <person name="Bluhm B."/>
            <person name="Cannon C."/>
            <person name="Castanera R."/>
            <person name="Culley D."/>
            <person name="Daum C."/>
            <person name="Ezra D."/>
            <person name="Gonzalez J."/>
            <person name="Henrissat B."/>
            <person name="Kuo A."/>
            <person name="Liang C."/>
            <person name="Lipzen A."/>
            <person name="Lutzoni F."/>
            <person name="Magnuson J."/>
            <person name="Mondo S."/>
            <person name="Nolan M."/>
            <person name="Ohm R."/>
            <person name="Pangilinan J."/>
            <person name="Park H.-J."/>
            <person name="Ramirez L."/>
            <person name="Alfaro M."/>
            <person name="Sun H."/>
            <person name="Tritt A."/>
            <person name="Yoshinaga Y."/>
            <person name="Zwiers L.-H."/>
            <person name="Turgeon B."/>
            <person name="Goodwin S."/>
            <person name="Spatafora J."/>
            <person name="Crous P."/>
            <person name="Grigoriev I."/>
        </authorList>
    </citation>
    <scope>NUCLEOTIDE SEQUENCE</scope>
    <source>
        <strain evidence="3">CBS 125425</strain>
    </source>
</reference>
<evidence type="ECO:0000313" key="3">
    <source>
        <dbReference type="EMBL" id="KAF2733992.1"/>
    </source>
</evidence>
<feature type="signal peptide" evidence="2">
    <location>
        <begin position="1"/>
        <end position="17"/>
    </location>
</feature>
<dbReference type="Proteomes" id="UP000799444">
    <property type="component" value="Unassembled WGS sequence"/>
</dbReference>
<sequence>MLKSIAALALLAGLGQAWNEFSSFKDNECKEPLKLESLDWKRDGLDHFGLEIRNSITNDQRANGVWIDEVTFPDAAPSSQTGTQKKVYWSVPPPGRGCSYVLMKQFDRASEHNVVSNLNGEIIIIARKGGCYYSSLDDNTGFITTYCCGAGDCAVADLGTGLIAKREEPKASAIPAPKEERNALSPAAHASDMVRRDATIDIKSPSGTIKTAAVVGRDDPAPPSTCSVVSTSNADFKAVGRQIAITKVQQCGTGGSQEVPCTFAAGQEKTIETALSTEESYTLETGGGIEQSIGVDATFLGAGVTSTTTLSFSMSEAWTTTTGKEVTDGKASSTMNTLQQEPGTTAFLSYVPMYRCWEGRIRCTADNGNWHEGDQSYCVPEDAGWYSIVYTALGAAD</sequence>
<dbReference type="OrthoDB" id="3798025at2759"/>